<organism evidence="1 2">
    <name type="scientific">Streptomyces brevispora</name>
    <dbReference type="NCBI Taxonomy" id="887462"/>
    <lineage>
        <taxon>Bacteria</taxon>
        <taxon>Bacillati</taxon>
        <taxon>Actinomycetota</taxon>
        <taxon>Actinomycetes</taxon>
        <taxon>Kitasatosporales</taxon>
        <taxon>Streptomycetaceae</taxon>
        <taxon>Streptomyces</taxon>
    </lineage>
</organism>
<proteinExistence type="predicted"/>
<dbReference type="InterPro" id="IPR035093">
    <property type="entry name" value="RelE/ParE_toxin_dom_sf"/>
</dbReference>
<reference evidence="1 2" key="1">
    <citation type="submission" date="2019-06" db="EMBL/GenBank/DDBJ databases">
        <title>Sequencing the genomes of 1000 actinobacteria strains.</title>
        <authorList>
            <person name="Klenk H.-P."/>
        </authorList>
    </citation>
    <scope>NUCLEOTIDE SEQUENCE [LARGE SCALE GENOMIC DNA]</scope>
    <source>
        <strain evidence="1 2">DSM 42059</strain>
    </source>
</reference>
<accession>A0A561UW74</accession>
<protein>
    <submittedName>
        <fullName evidence="1">Phage derived Gp49-like protein DUF891</fullName>
    </submittedName>
</protein>
<dbReference type="InterPro" id="IPR009241">
    <property type="entry name" value="HigB-like"/>
</dbReference>
<dbReference type="AlphaFoldDB" id="A0A561UW74"/>
<sequence>MRGAIGACNAGVAAIAATALDLNYEAALLPPAPYIIGAMGGGRYSIEIEPEVRLWLENIPAHHYKQAERIADLLAEQPTTLDEPHSRHLGGKLRELRFRLGDAHQRITYWLAPGRRVVLLTVFRKTKMREQAEVDRAHAAQRLCEAEHKAAAEHDLYSRNLKENR</sequence>
<evidence type="ECO:0000313" key="2">
    <source>
        <dbReference type="Proteomes" id="UP000318186"/>
    </source>
</evidence>
<name>A0A561UW74_9ACTN</name>
<dbReference type="EMBL" id="VIWW01000001">
    <property type="protein sequence ID" value="TWG03614.1"/>
    <property type="molecule type" value="Genomic_DNA"/>
</dbReference>
<gene>
    <name evidence="1" type="ORF">FHX80_112048</name>
</gene>
<dbReference type="Pfam" id="PF05973">
    <property type="entry name" value="Gp49"/>
    <property type="match status" value="1"/>
</dbReference>
<dbReference type="Proteomes" id="UP000318186">
    <property type="component" value="Unassembled WGS sequence"/>
</dbReference>
<dbReference type="Gene3D" id="3.30.2310.20">
    <property type="entry name" value="RelE-like"/>
    <property type="match status" value="1"/>
</dbReference>
<evidence type="ECO:0000313" key="1">
    <source>
        <dbReference type="EMBL" id="TWG03614.1"/>
    </source>
</evidence>
<comment type="caution">
    <text evidence="1">The sequence shown here is derived from an EMBL/GenBank/DDBJ whole genome shotgun (WGS) entry which is preliminary data.</text>
</comment>